<keyword evidence="1" id="KW-0732">Signal</keyword>
<keyword evidence="3" id="KW-1185">Reference proteome</keyword>
<reference evidence="2" key="1">
    <citation type="submission" date="2022-09" db="EMBL/GenBank/DDBJ databases">
        <title>The genome sequence of Tsuneonella sp. YG55.</title>
        <authorList>
            <person name="Liu Y."/>
        </authorList>
    </citation>
    <scope>NUCLEOTIDE SEQUENCE</scope>
    <source>
        <strain evidence="2">YG55</strain>
    </source>
</reference>
<evidence type="ECO:0000313" key="3">
    <source>
        <dbReference type="Proteomes" id="UP001142648"/>
    </source>
</evidence>
<gene>
    <name evidence="2" type="ORF">N0B51_09415</name>
</gene>
<dbReference type="EMBL" id="JAOAMV010000004">
    <property type="protein sequence ID" value="MCT2559201.1"/>
    <property type="molecule type" value="Genomic_DNA"/>
</dbReference>
<organism evidence="2 3">
    <name type="scientific">Tsuneonella litorea</name>
    <dbReference type="NCBI Taxonomy" id="2976475"/>
    <lineage>
        <taxon>Bacteria</taxon>
        <taxon>Pseudomonadati</taxon>
        <taxon>Pseudomonadota</taxon>
        <taxon>Alphaproteobacteria</taxon>
        <taxon>Sphingomonadales</taxon>
        <taxon>Erythrobacteraceae</taxon>
        <taxon>Tsuneonella</taxon>
    </lineage>
</organism>
<feature type="chain" id="PRO_5040884691" evidence="1">
    <location>
        <begin position="17"/>
        <end position="100"/>
    </location>
</feature>
<dbReference type="Proteomes" id="UP001142648">
    <property type="component" value="Unassembled WGS sequence"/>
</dbReference>
<feature type="signal peptide" evidence="1">
    <location>
        <begin position="1"/>
        <end position="16"/>
    </location>
</feature>
<dbReference type="AlphaFoldDB" id="A0A9X3A887"/>
<evidence type="ECO:0000313" key="2">
    <source>
        <dbReference type="EMBL" id="MCT2559201.1"/>
    </source>
</evidence>
<accession>A0A9X3A887</accession>
<dbReference type="RefSeq" id="WP_259962074.1">
    <property type="nucleotide sequence ID" value="NZ_JAOAMV010000004.1"/>
</dbReference>
<name>A0A9X3A887_9SPHN</name>
<proteinExistence type="predicted"/>
<evidence type="ECO:0000256" key="1">
    <source>
        <dbReference type="SAM" id="SignalP"/>
    </source>
</evidence>
<protein>
    <submittedName>
        <fullName evidence="2">Uncharacterized protein</fullName>
    </submittedName>
</protein>
<sequence length="100" mass="9675">MKKFALPALAAALALAACDSTPETGEAGADVTADGAATTADGDTTVVVPGPTATETTVVGAPADTSDKVSIGPDGIKADVGDADTRVQVDTSGKTVTVKD</sequence>
<comment type="caution">
    <text evidence="2">The sequence shown here is derived from an EMBL/GenBank/DDBJ whole genome shotgun (WGS) entry which is preliminary data.</text>
</comment>
<dbReference type="PROSITE" id="PS51257">
    <property type="entry name" value="PROKAR_LIPOPROTEIN"/>
    <property type="match status" value="1"/>
</dbReference>